<proteinExistence type="predicted"/>
<evidence type="ECO:0000256" key="7">
    <source>
        <dbReference type="ARBA" id="ARBA00023014"/>
    </source>
</evidence>
<dbReference type="CDD" id="cd21109">
    <property type="entry name" value="SPASM"/>
    <property type="match status" value="1"/>
</dbReference>
<evidence type="ECO:0000259" key="8">
    <source>
        <dbReference type="PROSITE" id="PS51918"/>
    </source>
</evidence>
<evidence type="ECO:0000313" key="10">
    <source>
        <dbReference type="Proteomes" id="UP000030170"/>
    </source>
</evidence>
<dbReference type="InterPro" id="IPR023885">
    <property type="entry name" value="4Fe4S-binding_SPASM_dom"/>
</dbReference>
<dbReference type="RefSeq" id="WP_036532612.1">
    <property type="nucleotide sequence ID" value="NZ_JJML01000017.1"/>
</dbReference>
<protein>
    <recommendedName>
        <fullName evidence="8">Radical SAM core domain-containing protein</fullName>
    </recommendedName>
</protein>
<evidence type="ECO:0000256" key="1">
    <source>
        <dbReference type="ARBA" id="ARBA00001966"/>
    </source>
</evidence>
<dbReference type="InterPro" id="IPR000385">
    <property type="entry name" value="MoaA_NifB_PqqE_Fe-S-bd_CS"/>
</dbReference>
<name>A0A098TKQ8_9CYAN</name>
<sequence>MVSLSIANVLPAIRNQDLEFRKYANLLGVLISRRERWNVVPGKPLDITVDLTTFCNLRCPYCVTGRGELERPTGILRVEGNENILNFCGFELFMCSYFSNGEPLLNKHLPELMTMASEKEVFTVISTNLSVPVGTKRLEALVDSGLNVVVASIDGTCETTYKKYRVGGDFNLVLDNLRTLVEIKKQRNREFPIIEWRFLVFEHNQHEMPEVLRKAEEIGVDLVEFFPGNAPPDPPPGSVRRNTLEKVPFATYGSYLVKSKARTDTLLRRRLLGQQESEGKLDFPSIQQKCDWLYFGGMYYPEGNVGPCCVVGNTETDFGSFSKEGGYEQIWNGDIYQSARQLFKTRDISSPSTVCHSCPMPSAQDQMFKNSLRAYLLNAPEWFLAIVSADPDRFFHPHDPLLLPREVIGIVMMSKEKISVSSEVTSRLFHLFKEHPGVLGIIRDIVEKHGWGD</sequence>
<evidence type="ECO:0000256" key="5">
    <source>
        <dbReference type="ARBA" id="ARBA00023002"/>
    </source>
</evidence>
<evidence type="ECO:0000256" key="4">
    <source>
        <dbReference type="ARBA" id="ARBA00022723"/>
    </source>
</evidence>
<dbReference type="PROSITE" id="PS01305">
    <property type="entry name" value="MOAA_NIFB_PQQE"/>
    <property type="match status" value="1"/>
</dbReference>
<evidence type="ECO:0000256" key="6">
    <source>
        <dbReference type="ARBA" id="ARBA00023004"/>
    </source>
</evidence>
<keyword evidence="4" id="KW-0479">Metal-binding</keyword>
<dbReference type="SUPFAM" id="SSF102114">
    <property type="entry name" value="Radical SAM enzymes"/>
    <property type="match status" value="1"/>
</dbReference>
<accession>A0A098TKQ8</accession>
<evidence type="ECO:0000256" key="3">
    <source>
        <dbReference type="ARBA" id="ARBA00022691"/>
    </source>
</evidence>
<dbReference type="PANTHER" id="PTHR11228">
    <property type="entry name" value="RADICAL SAM DOMAIN PROTEIN"/>
    <property type="match status" value="1"/>
</dbReference>
<dbReference type="PANTHER" id="PTHR11228:SF7">
    <property type="entry name" value="PQQA PEPTIDE CYCLASE"/>
    <property type="match status" value="1"/>
</dbReference>
<dbReference type="InterPro" id="IPR013785">
    <property type="entry name" value="Aldolase_TIM"/>
</dbReference>
<feature type="domain" description="Radical SAM core" evidence="8">
    <location>
        <begin position="39"/>
        <end position="269"/>
    </location>
</feature>
<dbReference type="AlphaFoldDB" id="A0A098TKQ8"/>
<keyword evidence="10" id="KW-1185">Reference proteome</keyword>
<keyword evidence="6" id="KW-0408">Iron</keyword>
<keyword evidence="3" id="KW-0949">S-adenosyl-L-methionine</keyword>
<gene>
    <name evidence="9" type="ORF">DO97_04285</name>
</gene>
<keyword evidence="2" id="KW-0004">4Fe-4S</keyword>
<dbReference type="Gene3D" id="3.20.20.70">
    <property type="entry name" value="Aldolase class I"/>
    <property type="match status" value="1"/>
</dbReference>
<comment type="caution">
    <text evidence="9">The sequence shown here is derived from an EMBL/GenBank/DDBJ whole genome shotgun (WGS) entry which is preliminary data.</text>
</comment>
<dbReference type="SFLD" id="SFLDG01067">
    <property type="entry name" value="SPASM/twitch_domain_containing"/>
    <property type="match status" value="1"/>
</dbReference>
<evidence type="ECO:0000313" key="9">
    <source>
        <dbReference type="EMBL" id="KGF72920.1"/>
    </source>
</evidence>
<evidence type="ECO:0000256" key="2">
    <source>
        <dbReference type="ARBA" id="ARBA00022485"/>
    </source>
</evidence>
<dbReference type="InterPro" id="IPR058240">
    <property type="entry name" value="rSAM_sf"/>
</dbReference>
<dbReference type="SFLD" id="SFLDG01387">
    <property type="entry name" value="BtrN-like_SPASM_domain_contain"/>
    <property type="match status" value="1"/>
</dbReference>
<dbReference type="InterPro" id="IPR034391">
    <property type="entry name" value="AdoMet-like_SPASM_containing"/>
</dbReference>
<dbReference type="SFLD" id="SFLDS00029">
    <property type="entry name" value="Radical_SAM"/>
    <property type="match status" value="1"/>
</dbReference>
<dbReference type="GO" id="GO:0016491">
    <property type="term" value="F:oxidoreductase activity"/>
    <property type="evidence" value="ECO:0007669"/>
    <property type="project" value="UniProtKB-KW"/>
</dbReference>
<organism evidence="9 10">
    <name type="scientific">Neosynechococcus sphagnicola sy1</name>
    <dbReference type="NCBI Taxonomy" id="1497020"/>
    <lineage>
        <taxon>Bacteria</taxon>
        <taxon>Bacillati</taxon>
        <taxon>Cyanobacteriota</taxon>
        <taxon>Cyanophyceae</taxon>
        <taxon>Neosynechococcales</taxon>
        <taxon>Neosynechococcaceae</taxon>
        <taxon>Neosynechococcus</taxon>
    </lineage>
</organism>
<dbReference type="Pfam" id="PF04055">
    <property type="entry name" value="Radical_SAM"/>
    <property type="match status" value="1"/>
</dbReference>
<dbReference type="STRING" id="1497020.DO97_04285"/>
<dbReference type="Proteomes" id="UP000030170">
    <property type="component" value="Unassembled WGS sequence"/>
</dbReference>
<dbReference type="PROSITE" id="PS51918">
    <property type="entry name" value="RADICAL_SAM"/>
    <property type="match status" value="1"/>
</dbReference>
<dbReference type="InterPro" id="IPR050377">
    <property type="entry name" value="Radical_SAM_PqqE_MftC-like"/>
</dbReference>
<reference evidence="9 10" key="1">
    <citation type="journal article" date="2014" name="Mol. Ecol.">
        <title>Evolution of Synechococcus.</title>
        <authorList>
            <person name="Dvorak P."/>
            <person name="Casamatta D."/>
            <person name="Hasler P."/>
            <person name="Poulickova A."/>
            <person name="Ondrej V."/>
            <person name="Sanges R."/>
        </authorList>
    </citation>
    <scope>NUCLEOTIDE SEQUENCE [LARGE SCALE GENOMIC DNA]</scope>
    <source>
        <strain evidence="9 10">CAUP A 1101</strain>
    </source>
</reference>
<dbReference type="GO" id="GO:0046872">
    <property type="term" value="F:metal ion binding"/>
    <property type="evidence" value="ECO:0007669"/>
    <property type="project" value="UniProtKB-KW"/>
</dbReference>
<comment type="cofactor">
    <cofactor evidence="1">
        <name>[4Fe-4S] cluster</name>
        <dbReference type="ChEBI" id="CHEBI:49883"/>
    </cofactor>
</comment>
<keyword evidence="7" id="KW-0411">Iron-sulfur</keyword>
<dbReference type="InterPro" id="IPR007197">
    <property type="entry name" value="rSAM"/>
</dbReference>
<dbReference type="EMBL" id="JJML01000017">
    <property type="protein sequence ID" value="KGF72920.1"/>
    <property type="molecule type" value="Genomic_DNA"/>
</dbReference>
<dbReference type="Pfam" id="PF13186">
    <property type="entry name" value="SPASM"/>
    <property type="match status" value="1"/>
</dbReference>
<keyword evidence="5" id="KW-0560">Oxidoreductase</keyword>
<dbReference type="GO" id="GO:0051539">
    <property type="term" value="F:4 iron, 4 sulfur cluster binding"/>
    <property type="evidence" value="ECO:0007669"/>
    <property type="project" value="UniProtKB-KW"/>
</dbReference>
<dbReference type="CDD" id="cd01335">
    <property type="entry name" value="Radical_SAM"/>
    <property type="match status" value="1"/>
</dbReference>